<dbReference type="Gene3D" id="1.10.10.10">
    <property type="entry name" value="Winged helix-like DNA-binding domain superfamily/Winged helix DNA-binding domain"/>
    <property type="match status" value="1"/>
</dbReference>
<dbReference type="InterPro" id="IPR000792">
    <property type="entry name" value="Tscrpt_reg_LuxR_C"/>
</dbReference>
<dbReference type="PROSITE" id="PS50043">
    <property type="entry name" value="HTH_LUXR_2"/>
    <property type="match status" value="1"/>
</dbReference>
<dbReference type="RefSeq" id="WP_063367328.1">
    <property type="nucleotide sequence ID" value="NZ_AUYC01000020.1"/>
</dbReference>
<dbReference type="Proteomes" id="UP000076486">
    <property type="component" value="Unassembled WGS sequence"/>
</dbReference>
<dbReference type="GO" id="GO:0003677">
    <property type="term" value="F:DNA binding"/>
    <property type="evidence" value="ECO:0007669"/>
    <property type="project" value="UniProtKB-KW"/>
</dbReference>
<proteinExistence type="predicted"/>
<gene>
    <name evidence="5" type="ORF">N473_13030</name>
</gene>
<dbReference type="PRINTS" id="PR00038">
    <property type="entry name" value="HTHLUXR"/>
</dbReference>
<evidence type="ECO:0000256" key="1">
    <source>
        <dbReference type="ARBA" id="ARBA00023015"/>
    </source>
</evidence>
<reference evidence="5 6" key="1">
    <citation type="submission" date="2013-07" db="EMBL/GenBank/DDBJ databases">
        <title>Comparative Genomic and Metabolomic Analysis of Twelve Strains of Pseudoalteromonas luteoviolacea.</title>
        <authorList>
            <person name="Vynne N.G."/>
            <person name="Mansson M."/>
            <person name="Gram L."/>
        </authorList>
    </citation>
    <scope>NUCLEOTIDE SEQUENCE [LARGE SCALE GENOMIC DNA]</scope>
    <source>
        <strain evidence="5 6">CPMOR-1</strain>
    </source>
</reference>
<dbReference type="GO" id="GO:0006355">
    <property type="term" value="P:regulation of DNA-templated transcription"/>
    <property type="evidence" value="ECO:0007669"/>
    <property type="project" value="InterPro"/>
</dbReference>
<evidence type="ECO:0000259" key="4">
    <source>
        <dbReference type="PROSITE" id="PS50043"/>
    </source>
</evidence>
<sequence>MFLGCTKELSSVLKAIELLKTSIIERSLDEIIFQEAMSFAESDGLYLALIDKSSLEVKSEFSRSFPQEFKEDLLSVAKVKKFKNINLLKTLCKERNPLSDITLYDLDNPNSNFLTLVAFNNKRSNRTAPASYLIELVLPYLHKAQISRYQSDKTTRSPIQSLTNREKEVLDWISSGKTNGEIGMILGISQYTVKNHVAKILEKLNAPNRSAAMALTKELGFS</sequence>
<feature type="domain" description="HTH luxR-type" evidence="4">
    <location>
        <begin position="155"/>
        <end position="220"/>
    </location>
</feature>
<evidence type="ECO:0000313" key="5">
    <source>
        <dbReference type="EMBL" id="KZN64709.1"/>
    </source>
</evidence>
<dbReference type="AlphaFoldDB" id="A0A162BNE6"/>
<accession>A0A162BNE6</accession>
<evidence type="ECO:0000313" key="6">
    <source>
        <dbReference type="Proteomes" id="UP000076486"/>
    </source>
</evidence>
<dbReference type="InterPro" id="IPR016032">
    <property type="entry name" value="Sig_transdc_resp-reg_C-effctor"/>
</dbReference>
<keyword evidence="1" id="KW-0805">Transcription regulation</keyword>
<organism evidence="5 6">
    <name type="scientific">Pseudoalteromonas luteoviolacea CPMOR-1</name>
    <dbReference type="NCBI Taxonomy" id="1365248"/>
    <lineage>
        <taxon>Bacteria</taxon>
        <taxon>Pseudomonadati</taxon>
        <taxon>Pseudomonadota</taxon>
        <taxon>Gammaproteobacteria</taxon>
        <taxon>Alteromonadales</taxon>
        <taxon>Pseudoalteromonadaceae</taxon>
        <taxon>Pseudoalteromonas</taxon>
    </lineage>
</organism>
<keyword evidence="3" id="KW-0804">Transcription</keyword>
<keyword evidence="2" id="KW-0238">DNA-binding</keyword>
<dbReference type="Pfam" id="PF00196">
    <property type="entry name" value="GerE"/>
    <property type="match status" value="1"/>
</dbReference>
<dbReference type="InterPro" id="IPR036388">
    <property type="entry name" value="WH-like_DNA-bd_sf"/>
</dbReference>
<evidence type="ECO:0000256" key="2">
    <source>
        <dbReference type="ARBA" id="ARBA00023125"/>
    </source>
</evidence>
<dbReference type="SMART" id="SM00421">
    <property type="entry name" value="HTH_LUXR"/>
    <property type="match status" value="1"/>
</dbReference>
<dbReference type="EMBL" id="AUYC01000020">
    <property type="protein sequence ID" value="KZN64709.1"/>
    <property type="molecule type" value="Genomic_DNA"/>
</dbReference>
<dbReference type="CDD" id="cd06170">
    <property type="entry name" value="LuxR_C_like"/>
    <property type="match status" value="1"/>
</dbReference>
<protein>
    <recommendedName>
        <fullName evidence="4">HTH luxR-type domain-containing protein</fullName>
    </recommendedName>
</protein>
<dbReference type="PANTHER" id="PTHR44688">
    <property type="entry name" value="DNA-BINDING TRANSCRIPTIONAL ACTIVATOR DEVR_DOSR"/>
    <property type="match status" value="1"/>
</dbReference>
<dbReference type="PATRIC" id="fig|1365248.3.peg.1516"/>
<dbReference type="SUPFAM" id="SSF46894">
    <property type="entry name" value="C-terminal effector domain of the bipartite response regulators"/>
    <property type="match status" value="1"/>
</dbReference>
<dbReference type="PANTHER" id="PTHR44688:SF16">
    <property type="entry name" value="DNA-BINDING TRANSCRIPTIONAL ACTIVATOR DEVR_DOSR"/>
    <property type="match status" value="1"/>
</dbReference>
<evidence type="ECO:0000256" key="3">
    <source>
        <dbReference type="ARBA" id="ARBA00023163"/>
    </source>
</evidence>
<name>A0A162BNE6_9GAMM</name>
<comment type="caution">
    <text evidence="5">The sequence shown here is derived from an EMBL/GenBank/DDBJ whole genome shotgun (WGS) entry which is preliminary data.</text>
</comment>